<keyword evidence="7 9" id="KW-0949">S-adenosyl-L-methionine</keyword>
<comment type="caution">
    <text evidence="10">The sequence shown here is derived from an EMBL/GenBank/DDBJ whole genome shotgun (WGS) entry which is preliminary data.</text>
</comment>
<dbReference type="AlphaFoldDB" id="A0AA37RYV8"/>
<dbReference type="PANTHER" id="PTHR43542">
    <property type="entry name" value="METHYLTRANSFERASE"/>
    <property type="match status" value="1"/>
</dbReference>
<evidence type="ECO:0000256" key="6">
    <source>
        <dbReference type="ARBA" id="ARBA00022679"/>
    </source>
</evidence>
<dbReference type="InterPro" id="IPR004398">
    <property type="entry name" value="RNA_MeTrfase_RsmD"/>
</dbReference>
<comment type="catalytic activity">
    <reaction evidence="8 9">
        <text>guanosine(966) in 16S rRNA + S-adenosyl-L-methionine = N(2)-methylguanosine(966) in 16S rRNA + S-adenosyl-L-homocysteine + H(+)</text>
        <dbReference type="Rhea" id="RHEA:23548"/>
        <dbReference type="Rhea" id="RHEA-COMP:10211"/>
        <dbReference type="Rhea" id="RHEA-COMP:10212"/>
        <dbReference type="ChEBI" id="CHEBI:15378"/>
        <dbReference type="ChEBI" id="CHEBI:57856"/>
        <dbReference type="ChEBI" id="CHEBI:59789"/>
        <dbReference type="ChEBI" id="CHEBI:74269"/>
        <dbReference type="ChEBI" id="CHEBI:74481"/>
        <dbReference type="EC" id="2.1.1.171"/>
    </reaction>
</comment>
<dbReference type="Pfam" id="PF03602">
    <property type="entry name" value="Cons_hypoth95"/>
    <property type="match status" value="1"/>
</dbReference>
<evidence type="ECO:0000256" key="1">
    <source>
        <dbReference type="ARBA" id="ARBA00002649"/>
    </source>
</evidence>
<dbReference type="GO" id="GO:0052913">
    <property type="term" value="F:16S rRNA (guanine(966)-N(2))-methyltransferase activity"/>
    <property type="evidence" value="ECO:0007669"/>
    <property type="project" value="UniProtKB-EC"/>
</dbReference>
<keyword evidence="6 9" id="KW-0808">Transferase</keyword>
<evidence type="ECO:0000313" key="11">
    <source>
        <dbReference type="Proteomes" id="UP001161422"/>
    </source>
</evidence>
<comment type="similarity">
    <text evidence="2 9">Belongs to the methyltransferase superfamily. RsmD family.</text>
</comment>
<evidence type="ECO:0000313" key="10">
    <source>
        <dbReference type="EMBL" id="GLP97818.1"/>
    </source>
</evidence>
<reference evidence="10" key="1">
    <citation type="journal article" date="2014" name="Int. J. Syst. Evol. Microbiol.">
        <title>Complete genome sequence of Corynebacterium casei LMG S-19264T (=DSM 44701T), isolated from a smear-ripened cheese.</title>
        <authorList>
            <consortium name="US DOE Joint Genome Institute (JGI-PGF)"/>
            <person name="Walter F."/>
            <person name="Albersmeier A."/>
            <person name="Kalinowski J."/>
            <person name="Ruckert C."/>
        </authorList>
    </citation>
    <scope>NUCLEOTIDE SEQUENCE</scope>
    <source>
        <strain evidence="10">NBRC 101628</strain>
    </source>
</reference>
<dbReference type="EC" id="2.1.1.171" evidence="3 9"/>
<dbReference type="RefSeq" id="WP_095507130.1">
    <property type="nucleotide sequence ID" value="NZ_BSNC01000011.1"/>
</dbReference>
<reference evidence="10" key="2">
    <citation type="submission" date="2023-01" db="EMBL/GenBank/DDBJ databases">
        <title>Draft genome sequence of Paraferrimonas sedimenticola strain NBRC 101628.</title>
        <authorList>
            <person name="Sun Q."/>
            <person name="Mori K."/>
        </authorList>
    </citation>
    <scope>NUCLEOTIDE SEQUENCE</scope>
    <source>
        <strain evidence="10">NBRC 101628</strain>
    </source>
</reference>
<proteinExistence type="inferred from homology"/>
<dbReference type="GO" id="GO:0003676">
    <property type="term" value="F:nucleic acid binding"/>
    <property type="evidence" value="ECO:0007669"/>
    <property type="project" value="InterPro"/>
</dbReference>
<comment type="function">
    <text evidence="1 9">Specifically methylates the guanine in position 966 of 16S rRNA in the assembled 30S particle.</text>
</comment>
<dbReference type="SUPFAM" id="SSF53335">
    <property type="entry name" value="S-adenosyl-L-methionine-dependent methyltransferases"/>
    <property type="match status" value="1"/>
</dbReference>
<dbReference type="PANTHER" id="PTHR43542:SF1">
    <property type="entry name" value="METHYLTRANSFERASE"/>
    <property type="match status" value="1"/>
</dbReference>
<evidence type="ECO:0000256" key="2">
    <source>
        <dbReference type="ARBA" id="ARBA00005269"/>
    </source>
</evidence>
<dbReference type="PIRSF" id="PIRSF004553">
    <property type="entry name" value="CHP00095"/>
    <property type="match status" value="1"/>
</dbReference>
<evidence type="ECO:0000256" key="7">
    <source>
        <dbReference type="ARBA" id="ARBA00022691"/>
    </source>
</evidence>
<dbReference type="NCBIfam" id="TIGR00095">
    <property type="entry name" value="16S rRNA (guanine(966)-N(2))-methyltransferase RsmD"/>
    <property type="match status" value="1"/>
</dbReference>
<evidence type="ECO:0000256" key="3">
    <source>
        <dbReference type="ARBA" id="ARBA00012141"/>
    </source>
</evidence>
<accession>A0AA37RYV8</accession>
<dbReference type="CDD" id="cd02440">
    <property type="entry name" value="AdoMet_MTases"/>
    <property type="match status" value="1"/>
</dbReference>
<gene>
    <name evidence="10" type="primary">rsmD</name>
    <name evidence="10" type="ORF">GCM10007895_31250</name>
</gene>
<name>A0AA37RYV8_9GAMM</name>
<evidence type="ECO:0000256" key="4">
    <source>
        <dbReference type="ARBA" id="ARBA00013682"/>
    </source>
</evidence>
<dbReference type="Gene3D" id="3.40.50.150">
    <property type="entry name" value="Vaccinia Virus protein VP39"/>
    <property type="match status" value="1"/>
</dbReference>
<dbReference type="EMBL" id="BSNC01000011">
    <property type="protein sequence ID" value="GLP97818.1"/>
    <property type="molecule type" value="Genomic_DNA"/>
</dbReference>
<sequence length="192" mass="21791">MVKRPQSKSRTNAGQVRIISGQWRGRRLPVADVQGLRPTTDRVRETLFNWLMHDIQGARVLDCFSGSGALGFEALSRWAEYAELFEMDAKVSKQLQNNLKTLGANNAKVRQGDTLKLLSTAPSQGFDLIFIDPPFRRDLIAPTLERLQQGWLAQGALIYLECEQECHPELPESWQVLKQKQAGQVIYRLIQT</sequence>
<dbReference type="InterPro" id="IPR002052">
    <property type="entry name" value="DNA_methylase_N6_adenine_CS"/>
</dbReference>
<evidence type="ECO:0000256" key="9">
    <source>
        <dbReference type="PIRNR" id="PIRNR004553"/>
    </source>
</evidence>
<evidence type="ECO:0000256" key="8">
    <source>
        <dbReference type="ARBA" id="ARBA00048326"/>
    </source>
</evidence>
<keyword evidence="11" id="KW-1185">Reference proteome</keyword>
<keyword evidence="5 9" id="KW-0489">Methyltransferase</keyword>
<dbReference type="PROSITE" id="PS00092">
    <property type="entry name" value="N6_MTASE"/>
    <property type="match status" value="1"/>
</dbReference>
<evidence type="ECO:0000256" key="5">
    <source>
        <dbReference type="ARBA" id="ARBA00022603"/>
    </source>
</evidence>
<protein>
    <recommendedName>
        <fullName evidence="4 9">Ribosomal RNA small subunit methyltransferase D</fullName>
        <ecNumber evidence="3 9">2.1.1.171</ecNumber>
    </recommendedName>
</protein>
<keyword evidence="9" id="KW-0698">rRNA processing</keyword>
<dbReference type="Proteomes" id="UP001161422">
    <property type="component" value="Unassembled WGS sequence"/>
</dbReference>
<dbReference type="InterPro" id="IPR029063">
    <property type="entry name" value="SAM-dependent_MTases_sf"/>
</dbReference>
<organism evidence="10 11">
    <name type="scientific">Paraferrimonas sedimenticola</name>
    <dbReference type="NCBI Taxonomy" id="375674"/>
    <lineage>
        <taxon>Bacteria</taxon>
        <taxon>Pseudomonadati</taxon>
        <taxon>Pseudomonadota</taxon>
        <taxon>Gammaproteobacteria</taxon>
        <taxon>Alteromonadales</taxon>
        <taxon>Ferrimonadaceae</taxon>
        <taxon>Paraferrimonas</taxon>
    </lineage>
</organism>